<proteinExistence type="predicted"/>
<reference evidence="1" key="1">
    <citation type="submission" date="2023-04" db="EMBL/GenBank/DDBJ databases">
        <title>Draft Genome sequencing of Naganishia species isolated from polar environments using Oxford Nanopore Technology.</title>
        <authorList>
            <person name="Leo P."/>
            <person name="Venkateswaran K."/>
        </authorList>
    </citation>
    <scope>NUCLEOTIDE SEQUENCE</scope>
    <source>
        <strain evidence="1">MNA-CCFEE 5425</strain>
    </source>
</reference>
<evidence type="ECO:0000313" key="1">
    <source>
        <dbReference type="EMBL" id="KAJ9123362.1"/>
    </source>
</evidence>
<gene>
    <name evidence="1" type="ORF">QFC22_001561</name>
</gene>
<protein>
    <submittedName>
        <fullName evidence="1">Uncharacterized protein</fullName>
    </submittedName>
</protein>
<sequence length="1269" mass="136790">MPSEKPVAQTAPQNGKARLASAFPQTPSSVPLPPTNNTPYMSSPSTPAGPLTPSIYPSLDQLSAFSAPQTPTPQPNSYLAYQTPRNVPLPSGGETPYGSSAQTYQIDPALLESAHEDPQEAVEDVEMEDVSTYGSTGELEHSRSPGPDVLALSAVPTTPRNVPLPSGGSTPYSGVPATPMSAFARQQEPASPEEAINASSAPEMPETPRAIRPLDGPVSLRRRLLLRSAHKVMQEQISRRDMRRTMGVGSGLIGTPMRPRKAVERPVMEPMSPLMSPISEASTAKTYEAPETPSSAPSAEKQMLTPCRVALPSPGQTEYENSFSETNADAENAEEHTESVQDDYHNDGGHTSLAMYQTDFEEGEGDDDDAEGESDHEDEEGSQIESSISPVTPLEDFGENSEQDSIYFATADATDAVQFLSASTNQTLFQTRMVEVVSDDDDLVDRSLDVSPEMDENSDEELEEEHDGEAGQTQAQDDDLMDNDVSRDGEDIAEDDKENEPLVSDEEDEEGQVAGNDSVPVAFSSPSRAVRRPVAEEYYTPQPANRKTDRRVMFGRKSLSSIGGPAVRGTPRSELAPLKHAFGRLSLSEREIVKQESDSGVKREEDDQEGAKVGFFRYRRPRTIAHSPCCLQTLYSPRQRPYSPMHDLPLPPQEGFEAALAANASTPSASSRHPAMDVPITVSSDSETGTTPLQGLKNKLKNLRRKSTHANADVKDEEQPFNRRASLGLPGPSTPLAQHSQFEPRPVRSAAPINRFMPKLERGTEKGLTERELVADLAGDSGNVGQYDEELPDQGDRYLHRDGDDDMQEDQVDQDSVGAEEAEETHHITEVQEDGMRHEAEEEEDEDNEDDEPSVEEVVASPARTSVHKLQPHDAGTSMPGTPVFQGIREMLKTPKAAPGTPQFSGMRQMFALQPEVSTPEMSGIVDLFPEVGSTRRQEEQPTSELKGRKTAVSKLPARSRLAADTQGDASQVQKGVRGTTAAPRSRTKVAPEETKANRAVTSTATTTGIRRTRAQPAAETTSTDNKPRVTRTRVTQTLTASTSTDDQSLNSKAPPVRATRARTATVEPEEPSTSIGASKVASRTAVARTTRAKVTAPKLTESVVEEDGEIDPLEDITVPEPDPEDIKPMRKATRAPAATRTTVARPLATRSALPQPRGKVESPEPEKPKTRTRTATAGVSRPALKSSTEAEAVSASVAPPVTKKATRTATGSRLTAPTASSKARSAPPPVSAPPAARKTRAASSSVPPNEGVEAEAAAIPKRVTRARK</sequence>
<dbReference type="EMBL" id="JASBWU010000003">
    <property type="protein sequence ID" value="KAJ9123362.1"/>
    <property type="molecule type" value="Genomic_DNA"/>
</dbReference>
<organism evidence="1 2">
    <name type="scientific">Naganishia vaughanmartiniae</name>
    <dbReference type="NCBI Taxonomy" id="1424756"/>
    <lineage>
        <taxon>Eukaryota</taxon>
        <taxon>Fungi</taxon>
        <taxon>Dikarya</taxon>
        <taxon>Basidiomycota</taxon>
        <taxon>Agaricomycotina</taxon>
        <taxon>Tremellomycetes</taxon>
        <taxon>Filobasidiales</taxon>
        <taxon>Filobasidiaceae</taxon>
        <taxon>Naganishia</taxon>
    </lineage>
</organism>
<name>A0ACC2XKX3_9TREE</name>
<comment type="caution">
    <text evidence="1">The sequence shown here is derived from an EMBL/GenBank/DDBJ whole genome shotgun (WGS) entry which is preliminary data.</text>
</comment>
<dbReference type="Proteomes" id="UP001243375">
    <property type="component" value="Unassembled WGS sequence"/>
</dbReference>
<evidence type="ECO:0000313" key="2">
    <source>
        <dbReference type="Proteomes" id="UP001243375"/>
    </source>
</evidence>
<keyword evidence="2" id="KW-1185">Reference proteome</keyword>
<accession>A0ACC2XKX3</accession>